<dbReference type="PROSITE" id="PS50847">
    <property type="entry name" value="GRAM_POS_ANCHORING"/>
    <property type="match status" value="1"/>
</dbReference>
<dbReference type="Proteomes" id="UP001596512">
    <property type="component" value="Unassembled WGS sequence"/>
</dbReference>
<evidence type="ECO:0000256" key="4">
    <source>
        <dbReference type="ARBA" id="ARBA00023088"/>
    </source>
</evidence>
<reference evidence="9" key="1">
    <citation type="journal article" date="2019" name="Int. J. Syst. Evol. Microbiol.">
        <title>The Global Catalogue of Microorganisms (GCM) 10K type strain sequencing project: providing services to taxonomists for standard genome sequencing and annotation.</title>
        <authorList>
            <consortium name="The Broad Institute Genomics Platform"/>
            <consortium name="The Broad Institute Genome Sequencing Center for Infectious Disease"/>
            <person name="Wu L."/>
            <person name="Ma J."/>
        </authorList>
    </citation>
    <scope>NUCLEOTIDE SEQUENCE [LARGE SCALE GENOMIC DNA]</scope>
    <source>
        <strain evidence="9">JCM 17695</strain>
    </source>
</reference>
<evidence type="ECO:0000313" key="9">
    <source>
        <dbReference type="Proteomes" id="UP001596512"/>
    </source>
</evidence>
<keyword evidence="6" id="KW-1133">Transmembrane helix</keyword>
<name>A0ABW2TKX2_9PSEU</name>
<evidence type="ECO:0000313" key="8">
    <source>
        <dbReference type="EMBL" id="MFC7613898.1"/>
    </source>
</evidence>
<proteinExistence type="predicted"/>
<keyword evidence="4" id="KW-0572">Peptidoglycan-anchor</keyword>
<evidence type="ECO:0000256" key="2">
    <source>
        <dbReference type="ARBA" id="ARBA00022525"/>
    </source>
</evidence>
<comment type="caution">
    <text evidence="8">The sequence shown here is derived from an EMBL/GenBank/DDBJ whole genome shotgun (WGS) entry which is preliminary data.</text>
</comment>
<evidence type="ECO:0000256" key="3">
    <source>
        <dbReference type="ARBA" id="ARBA00022729"/>
    </source>
</evidence>
<keyword evidence="6" id="KW-0812">Transmembrane</keyword>
<feature type="compositionally biased region" description="Pro residues" evidence="5">
    <location>
        <begin position="1"/>
        <end position="21"/>
    </location>
</feature>
<keyword evidence="3" id="KW-0732">Signal</keyword>
<organism evidence="8 9">
    <name type="scientific">Actinokineospora soli</name>
    <dbReference type="NCBI Taxonomy" id="1048753"/>
    <lineage>
        <taxon>Bacteria</taxon>
        <taxon>Bacillati</taxon>
        <taxon>Actinomycetota</taxon>
        <taxon>Actinomycetes</taxon>
        <taxon>Pseudonocardiales</taxon>
        <taxon>Pseudonocardiaceae</taxon>
        <taxon>Actinokineospora</taxon>
    </lineage>
</organism>
<dbReference type="NCBIfam" id="TIGR01167">
    <property type="entry name" value="LPXTG_anchor"/>
    <property type="match status" value="1"/>
</dbReference>
<gene>
    <name evidence="8" type="ORF">ACFQV2_10390</name>
</gene>
<keyword evidence="1" id="KW-0134">Cell wall</keyword>
<keyword evidence="6" id="KW-0472">Membrane</keyword>
<dbReference type="InterPro" id="IPR019931">
    <property type="entry name" value="LPXTG_anchor"/>
</dbReference>
<evidence type="ECO:0000256" key="5">
    <source>
        <dbReference type="SAM" id="MobiDB-lite"/>
    </source>
</evidence>
<evidence type="ECO:0000259" key="7">
    <source>
        <dbReference type="PROSITE" id="PS50847"/>
    </source>
</evidence>
<evidence type="ECO:0000256" key="6">
    <source>
        <dbReference type="SAM" id="Phobius"/>
    </source>
</evidence>
<dbReference type="Pfam" id="PF00746">
    <property type="entry name" value="Gram_pos_anchor"/>
    <property type="match status" value="1"/>
</dbReference>
<protein>
    <submittedName>
        <fullName evidence="8">LPXTG cell wall anchor domain-containing protein</fullName>
    </submittedName>
</protein>
<feature type="region of interest" description="Disordered" evidence="5">
    <location>
        <begin position="1"/>
        <end position="30"/>
    </location>
</feature>
<feature type="transmembrane region" description="Helical" evidence="6">
    <location>
        <begin position="32"/>
        <end position="50"/>
    </location>
</feature>
<accession>A0ABW2TKX2</accession>
<keyword evidence="2" id="KW-0964">Secreted</keyword>
<evidence type="ECO:0000256" key="1">
    <source>
        <dbReference type="ARBA" id="ARBA00022512"/>
    </source>
</evidence>
<feature type="domain" description="Gram-positive cocci surface proteins LPxTG" evidence="7">
    <location>
        <begin position="22"/>
        <end position="55"/>
    </location>
</feature>
<keyword evidence="9" id="KW-1185">Reference proteome</keyword>
<sequence>MPKPPTPPTPKPTPKPKPTPDLPDTGASTTPALALGTLLLAAGAITLIATRRRRR</sequence>
<dbReference type="EMBL" id="JBHTEY010000004">
    <property type="protein sequence ID" value="MFC7613898.1"/>
    <property type="molecule type" value="Genomic_DNA"/>
</dbReference>